<accession>A0A0D2CUY2</accession>
<dbReference type="EMBL" id="KN847320">
    <property type="protein sequence ID" value="KIW53912.1"/>
    <property type="molecule type" value="Genomic_DNA"/>
</dbReference>
<dbReference type="GeneID" id="25328228"/>
<dbReference type="PANTHER" id="PTHR36142:SF2">
    <property type="entry name" value="METALLO-HYDROLASE_OXIDOREDUCTASE SUPERFAMILY PROTEIN"/>
    <property type="match status" value="1"/>
</dbReference>
<reference evidence="1 2" key="1">
    <citation type="submission" date="2015-01" db="EMBL/GenBank/DDBJ databases">
        <title>The Genome Sequence of Exophiala xenobiotica CBS118157.</title>
        <authorList>
            <consortium name="The Broad Institute Genomics Platform"/>
            <person name="Cuomo C."/>
            <person name="de Hoog S."/>
            <person name="Gorbushina A."/>
            <person name="Stielow B."/>
            <person name="Teixiera M."/>
            <person name="Abouelleil A."/>
            <person name="Chapman S.B."/>
            <person name="Priest M."/>
            <person name="Young S.K."/>
            <person name="Wortman J."/>
            <person name="Nusbaum C."/>
            <person name="Birren B."/>
        </authorList>
    </citation>
    <scope>NUCLEOTIDE SEQUENCE [LARGE SCALE GENOMIC DNA]</scope>
    <source>
        <strain evidence="1 2">CBS 118157</strain>
    </source>
</reference>
<dbReference type="SUPFAM" id="SSF56281">
    <property type="entry name" value="Metallo-hydrolase/oxidoreductase"/>
    <property type="match status" value="1"/>
</dbReference>
<dbReference type="STRING" id="348802.A0A0D2CUY2"/>
<dbReference type="Proteomes" id="UP000054342">
    <property type="component" value="Unassembled WGS sequence"/>
</dbReference>
<proteinExistence type="predicted"/>
<gene>
    <name evidence="1" type="ORF">PV05_06320</name>
</gene>
<sequence>MVSHMDDEAACQLQADLRASLRRAHRSKRPILTHLNADTSWLISLPCPEHAIPLAGRSRYNILIDPWLKGSQEDVAGWFSKQWHSVESSVPTIAELEDALREAERLDRDENDVVSDFDTDSSAPREGSCVDAVVVSHEFTDHCHQATLLELDGQVPVFATKKAAQLIQSWKHFDQVIEIGTFSTSTDWRTTSLAPMPGWIGISRLVTGFDMLYFHSAVVICVQMSETSDHAEAVIYTPHGVQASTVSVLTEATPRLEALAFLHGLHDISIGWTSQLNLGVVNALKAQKILGAKYWVGTHDEEKPSSGVIAPLLKRKILSVSEALASLSGTHTSTTQSMMESAEDLGCVELRNGESLLLE</sequence>
<dbReference type="HOGENOM" id="CLU_047435_1_0_1"/>
<protein>
    <recommendedName>
        <fullName evidence="3">Metallo-beta-lactamase domain-containing protein</fullName>
    </recommendedName>
</protein>
<evidence type="ECO:0000313" key="1">
    <source>
        <dbReference type="EMBL" id="KIW53912.1"/>
    </source>
</evidence>
<keyword evidence="2" id="KW-1185">Reference proteome</keyword>
<dbReference type="InterPro" id="IPR036866">
    <property type="entry name" value="RibonucZ/Hydroxyglut_hydro"/>
</dbReference>
<dbReference type="RefSeq" id="XP_013314496.1">
    <property type="nucleotide sequence ID" value="XM_013459042.1"/>
</dbReference>
<name>A0A0D2CUY2_9EURO</name>
<evidence type="ECO:0008006" key="3">
    <source>
        <dbReference type="Google" id="ProtNLM"/>
    </source>
</evidence>
<dbReference type="OrthoDB" id="9971601at2759"/>
<organism evidence="1 2">
    <name type="scientific">Exophiala xenobiotica</name>
    <dbReference type="NCBI Taxonomy" id="348802"/>
    <lineage>
        <taxon>Eukaryota</taxon>
        <taxon>Fungi</taxon>
        <taxon>Dikarya</taxon>
        <taxon>Ascomycota</taxon>
        <taxon>Pezizomycotina</taxon>
        <taxon>Eurotiomycetes</taxon>
        <taxon>Chaetothyriomycetidae</taxon>
        <taxon>Chaetothyriales</taxon>
        <taxon>Herpotrichiellaceae</taxon>
        <taxon>Exophiala</taxon>
    </lineage>
</organism>
<dbReference type="AlphaFoldDB" id="A0A0D2CUY2"/>
<dbReference type="PANTHER" id="PTHR36142">
    <property type="entry name" value="METALLO-HYDROLASE/OXIDOREDUCTASE SUPERFAMILY PROTEIN"/>
    <property type="match status" value="1"/>
</dbReference>
<evidence type="ECO:0000313" key="2">
    <source>
        <dbReference type="Proteomes" id="UP000054342"/>
    </source>
</evidence>
<dbReference type="Gene3D" id="3.60.15.10">
    <property type="entry name" value="Ribonuclease Z/Hydroxyacylglutathione hydrolase-like"/>
    <property type="match status" value="1"/>
</dbReference>